<evidence type="ECO:0000313" key="1">
    <source>
        <dbReference type="EMBL" id="MFC7126061.1"/>
    </source>
</evidence>
<organism evidence="1 2">
    <name type="scientific">Halovenus rubra</name>
    <dbReference type="NCBI Taxonomy" id="869890"/>
    <lineage>
        <taxon>Archaea</taxon>
        <taxon>Methanobacteriati</taxon>
        <taxon>Methanobacteriota</taxon>
        <taxon>Stenosarchaea group</taxon>
        <taxon>Halobacteria</taxon>
        <taxon>Halobacteriales</taxon>
        <taxon>Haloarculaceae</taxon>
        <taxon>Halovenus</taxon>
    </lineage>
</organism>
<reference evidence="1 2" key="1">
    <citation type="journal article" date="2014" name="Int. J. Syst. Evol. Microbiol.">
        <title>Complete genome sequence of Corynebacterium casei LMG S-19264T (=DSM 44701T), isolated from a smear-ripened cheese.</title>
        <authorList>
            <consortium name="US DOE Joint Genome Institute (JGI-PGF)"/>
            <person name="Walter F."/>
            <person name="Albersmeier A."/>
            <person name="Kalinowski J."/>
            <person name="Ruckert C."/>
        </authorList>
    </citation>
    <scope>NUCLEOTIDE SEQUENCE [LARGE SCALE GENOMIC DNA]</scope>
    <source>
        <strain evidence="1 2">CGMCC 4.7215</strain>
    </source>
</reference>
<dbReference type="SUPFAM" id="SSF88723">
    <property type="entry name" value="PIN domain-like"/>
    <property type="match status" value="1"/>
</dbReference>
<protein>
    <recommendedName>
        <fullName evidence="3">PIN domain-containing protein</fullName>
    </recommendedName>
</protein>
<evidence type="ECO:0008006" key="3">
    <source>
        <dbReference type="Google" id="ProtNLM"/>
    </source>
</evidence>
<name>A0ABD5X4J6_9EURY</name>
<dbReference type="AlphaFoldDB" id="A0ABD5X4J6"/>
<comment type="caution">
    <text evidence="1">The sequence shown here is derived from an EMBL/GenBank/DDBJ whole genome shotgun (WGS) entry which is preliminary data.</text>
</comment>
<dbReference type="EMBL" id="JBHSZQ010000014">
    <property type="protein sequence ID" value="MFC7126061.1"/>
    <property type="molecule type" value="Genomic_DNA"/>
</dbReference>
<dbReference type="Gene3D" id="3.40.50.1010">
    <property type="entry name" value="5'-nuclease"/>
    <property type="match status" value="1"/>
</dbReference>
<dbReference type="RefSeq" id="WP_267639001.1">
    <property type="nucleotide sequence ID" value="NZ_JAODIY010000047.1"/>
</dbReference>
<dbReference type="InterPro" id="IPR029060">
    <property type="entry name" value="PIN-like_dom_sf"/>
</dbReference>
<dbReference type="InterPro" id="IPR021799">
    <property type="entry name" value="PIN-like_prokaryotic"/>
</dbReference>
<evidence type="ECO:0000313" key="2">
    <source>
        <dbReference type="Proteomes" id="UP001596414"/>
    </source>
</evidence>
<gene>
    <name evidence="1" type="ORF">ACFQJ7_08430</name>
</gene>
<accession>A0ABD5X4J6</accession>
<proteinExistence type="predicted"/>
<sequence>MIVVDTSALITIASINLLDHVLSEYDLHTTATVIEELEKTAEYDDVHGQAAQDVLDQLERIGVHNTNESSFQSSRIDEGEGTAASLANETQADFLITDDLRALPELQTVTHSNVVISPVLLKALVKRDLFDQEEALEKLDEAAENRDWLESPIYRKAKNLFE</sequence>
<dbReference type="Proteomes" id="UP001596414">
    <property type="component" value="Unassembled WGS sequence"/>
</dbReference>
<dbReference type="Pfam" id="PF11848">
    <property type="entry name" value="DUF3368"/>
    <property type="match status" value="1"/>
</dbReference>